<evidence type="ECO:0000256" key="2">
    <source>
        <dbReference type="SAM" id="SignalP"/>
    </source>
</evidence>
<organism evidence="3 4">
    <name type="scientific">Candidatus Xenohaliotis californiensis</name>
    <dbReference type="NCBI Taxonomy" id="84677"/>
    <lineage>
        <taxon>Bacteria</taxon>
        <taxon>Pseudomonadati</taxon>
        <taxon>Pseudomonadota</taxon>
        <taxon>Alphaproteobacteria</taxon>
        <taxon>Rickettsiales</taxon>
        <taxon>Anaplasmataceae</taxon>
        <taxon>Candidatus Xenohaliotis</taxon>
    </lineage>
</organism>
<sequence length="553" mass="63346">MKMIKYKYIASIFLAFTYILISKNLHATPIGLCNSNDNFYTTKELDNSSFDEIKKFPLTTTNDSAQQNFLSGLLALHYFEPIQANFYFQNAHNLDKNMIMALWGQILAYRQLGSHTQQKINQIIDQINSYSKEKLSELSESELHYINAVKNLYQKKENETRAKLKIINAKYLNAMQSIKNTYSDNLNAVLLYLQSVLTSPIYSNNPYNIKKYGEILENEYKKHPQINLFKGYAATVWNTPTLAYKANKILTSMKDHVNIGPCYTMLIAEHYFNTASWTEFIQLNKISWDLSKKIIAKNNLDKANLNYQAAINIIYGLTQLMSLDEALVQLKEIKETIDTNNNQSIQAMYRAIVSFINNTNAQHSEALSLITNLQDELYNSNAIENVLIATVSISQSNEIENALKILNKQLVKLNGYDQDIGYIIKNQLLAKLNVKHKDYQRAIHFAQNAIMIEKQISPTVSTKVFLKPSQELLAEILLQEDLAGEAYKMFLSNNLYAPGRPISIIGANIAANAINDKRLIAIMQYYISNFLPKNALEKTDLYISFEHKKQHIE</sequence>
<evidence type="ECO:0000313" key="3">
    <source>
        <dbReference type="EMBL" id="CAK8162684.1"/>
    </source>
</evidence>
<keyword evidence="2" id="KW-0732">Signal</keyword>
<name>A0ABM9N7T3_9RICK</name>
<keyword evidence="1" id="KW-0175">Coiled coil</keyword>
<evidence type="ECO:0000256" key="1">
    <source>
        <dbReference type="SAM" id="Coils"/>
    </source>
</evidence>
<protein>
    <submittedName>
        <fullName evidence="3">Uncharacterized protein</fullName>
    </submittedName>
</protein>
<feature type="coiled-coil region" evidence="1">
    <location>
        <begin position="323"/>
        <end position="376"/>
    </location>
</feature>
<feature type="chain" id="PRO_5047477764" evidence="2">
    <location>
        <begin position="28"/>
        <end position="553"/>
    </location>
</feature>
<dbReference type="PANTHER" id="PTHR45588:SF1">
    <property type="entry name" value="WW DOMAIN-CONTAINING PROTEIN"/>
    <property type="match status" value="1"/>
</dbReference>
<reference evidence="3 4" key="1">
    <citation type="submission" date="2024-01" db="EMBL/GenBank/DDBJ databases">
        <authorList>
            <person name="Kunselman E."/>
        </authorList>
    </citation>
    <scope>NUCLEOTIDE SEQUENCE [LARGE SCALE GENOMIC DNA]</scope>
    <source>
        <strain evidence="3">2 abalone samples</strain>
    </source>
</reference>
<dbReference type="EMBL" id="CAWVOK010000014">
    <property type="protein sequence ID" value="CAK8162684.1"/>
    <property type="molecule type" value="Genomic_DNA"/>
</dbReference>
<dbReference type="PANTHER" id="PTHR45588">
    <property type="entry name" value="TPR DOMAIN-CONTAINING PROTEIN"/>
    <property type="match status" value="1"/>
</dbReference>
<gene>
    <name evidence="3" type="ORF">CAXC1_220011</name>
</gene>
<accession>A0ABM9N7T3</accession>
<evidence type="ECO:0000313" key="4">
    <source>
        <dbReference type="Proteomes" id="UP001314181"/>
    </source>
</evidence>
<keyword evidence="4" id="KW-1185">Reference proteome</keyword>
<dbReference type="Proteomes" id="UP001314181">
    <property type="component" value="Unassembled WGS sequence"/>
</dbReference>
<feature type="signal peptide" evidence="2">
    <location>
        <begin position="1"/>
        <end position="27"/>
    </location>
</feature>
<comment type="caution">
    <text evidence="3">The sequence shown here is derived from an EMBL/GenBank/DDBJ whole genome shotgun (WGS) entry which is preliminary data.</text>
</comment>
<proteinExistence type="predicted"/>